<evidence type="ECO:0000313" key="1">
    <source>
        <dbReference type="EMBL" id="MDP4539289.1"/>
    </source>
</evidence>
<dbReference type="RefSeq" id="WP_305929425.1">
    <property type="nucleotide sequence ID" value="NZ_JAVAIL010000002.1"/>
</dbReference>
<dbReference type="PROSITE" id="PS51257">
    <property type="entry name" value="PROKAR_LIPOPROTEIN"/>
    <property type="match status" value="1"/>
</dbReference>
<gene>
    <name evidence="1" type="ORF">Q9K01_06605</name>
</gene>
<reference evidence="1 2" key="1">
    <citation type="submission" date="2023-08" db="EMBL/GenBank/DDBJ databases">
        <title>genomic of DY56.</title>
        <authorList>
            <person name="Wang Y."/>
        </authorList>
    </citation>
    <scope>NUCLEOTIDE SEQUENCE [LARGE SCALE GENOMIC DNA]</scope>
    <source>
        <strain evidence="1 2">DY56-A-20</strain>
    </source>
</reference>
<sequence>MRFLLVLSLLALAGCGEEVSPEERARRDAEAVAAVRATQVTPAVPVSLQPIGFSDIEGQGAIGLGCSFVADDDRVGGETGEGEALAIAMGDAAFVKRSGEVLRLAPDPGSPENPLGTRAKYDGREFSLELDLQDGEGEQIGMETMGYDAHLTLTDGRDRVVYRAEGIAECGA</sequence>
<evidence type="ECO:0008006" key="3">
    <source>
        <dbReference type="Google" id="ProtNLM"/>
    </source>
</evidence>
<evidence type="ECO:0000313" key="2">
    <source>
        <dbReference type="Proteomes" id="UP001235664"/>
    </source>
</evidence>
<protein>
    <recommendedName>
        <fullName evidence="3">Lipoprotein</fullName>
    </recommendedName>
</protein>
<keyword evidence="2" id="KW-1185">Reference proteome</keyword>
<dbReference type="EMBL" id="JAVAIL010000002">
    <property type="protein sequence ID" value="MDP4539289.1"/>
    <property type="molecule type" value="Genomic_DNA"/>
</dbReference>
<organism evidence="1 2">
    <name type="scientific">Qipengyuania benthica</name>
    <dbReference type="NCBI Taxonomy" id="3067651"/>
    <lineage>
        <taxon>Bacteria</taxon>
        <taxon>Pseudomonadati</taxon>
        <taxon>Pseudomonadota</taxon>
        <taxon>Alphaproteobacteria</taxon>
        <taxon>Sphingomonadales</taxon>
        <taxon>Erythrobacteraceae</taxon>
        <taxon>Qipengyuania</taxon>
    </lineage>
</organism>
<dbReference type="Proteomes" id="UP001235664">
    <property type="component" value="Unassembled WGS sequence"/>
</dbReference>
<proteinExistence type="predicted"/>
<accession>A0ABT9H8C9</accession>
<name>A0ABT9H8C9_9SPHN</name>
<comment type="caution">
    <text evidence="1">The sequence shown here is derived from an EMBL/GenBank/DDBJ whole genome shotgun (WGS) entry which is preliminary data.</text>
</comment>